<comment type="caution">
    <text evidence="1">The sequence shown here is derived from an EMBL/GenBank/DDBJ whole genome shotgun (WGS) entry which is preliminary data.</text>
</comment>
<proteinExistence type="predicted"/>
<reference evidence="1 2" key="1">
    <citation type="submission" date="2018-08" db="EMBL/GenBank/DDBJ databases">
        <title>Recombination of ecologically and evolutionarily significant loci maintains genetic cohesion in the Pseudomonas syringae species complex.</title>
        <authorList>
            <person name="Dillon M."/>
            <person name="Thakur S."/>
            <person name="Almeida R.N.D."/>
            <person name="Weir B.S."/>
            <person name="Guttman D.S."/>
        </authorList>
    </citation>
    <scope>NUCLEOTIDE SEQUENCE [LARGE SCALE GENOMIC DNA]</scope>
    <source>
        <strain evidence="1 2">ICMP 14479</strain>
    </source>
</reference>
<evidence type="ECO:0000313" key="1">
    <source>
        <dbReference type="EMBL" id="RMU42403.1"/>
    </source>
</evidence>
<organism evidence="1 2">
    <name type="scientific">Pseudomonas syringae pv. avii</name>
    <dbReference type="NCBI Taxonomy" id="663959"/>
    <lineage>
        <taxon>Bacteria</taxon>
        <taxon>Pseudomonadati</taxon>
        <taxon>Pseudomonadota</taxon>
        <taxon>Gammaproteobacteria</taxon>
        <taxon>Pseudomonadales</taxon>
        <taxon>Pseudomonadaceae</taxon>
        <taxon>Pseudomonas</taxon>
        <taxon>Pseudomonas syringae</taxon>
    </lineage>
</organism>
<sequence>MFAQRGGEVASVRAKNSCMPSAGLQQAVLGIAVTEHLDHFRRDHCARCNDEALPFCGINA</sequence>
<evidence type="ECO:0000313" key="2">
    <source>
        <dbReference type="Proteomes" id="UP000280395"/>
    </source>
</evidence>
<name>A0A3M5UAE4_PSESX</name>
<dbReference type="AlphaFoldDB" id="A0A3M5UAE4"/>
<accession>A0A3M5UAE4</accession>
<gene>
    <name evidence="1" type="ORF">ALP29_201376</name>
</gene>
<dbReference type="Proteomes" id="UP000280395">
    <property type="component" value="Unassembled WGS sequence"/>
</dbReference>
<protein>
    <submittedName>
        <fullName evidence="1">Uncharacterized protein</fullName>
    </submittedName>
</protein>
<dbReference type="EMBL" id="RBUA01001470">
    <property type="protein sequence ID" value="RMU42403.1"/>
    <property type="molecule type" value="Genomic_DNA"/>
</dbReference>